<evidence type="ECO:0000313" key="2">
    <source>
        <dbReference type="EMBL" id="KGF46270.1"/>
    </source>
</evidence>
<evidence type="ECO:0000259" key="1">
    <source>
        <dbReference type="Pfam" id="PF13480"/>
    </source>
</evidence>
<dbReference type="Proteomes" id="UP000029578">
    <property type="component" value="Unassembled WGS sequence"/>
</dbReference>
<dbReference type="InterPro" id="IPR016181">
    <property type="entry name" value="Acyl_CoA_acyltransferase"/>
</dbReference>
<proteinExistence type="predicted"/>
<dbReference type="GO" id="GO:0016740">
    <property type="term" value="F:transferase activity"/>
    <property type="evidence" value="ECO:0007669"/>
    <property type="project" value="UniProtKB-KW"/>
</dbReference>
<dbReference type="Gene3D" id="3.40.630.30">
    <property type="match status" value="1"/>
</dbReference>
<dbReference type="Pfam" id="PF13480">
    <property type="entry name" value="Acetyltransf_6"/>
    <property type="match status" value="1"/>
</dbReference>
<reference evidence="2 3" key="1">
    <citation type="submission" date="2014-07" db="EMBL/GenBank/DDBJ databases">
        <authorList>
            <person name="McCorrison J."/>
            <person name="Sanka R."/>
            <person name="Torralba M."/>
            <person name="Gillis M."/>
            <person name="Haft D.H."/>
            <person name="Methe B."/>
            <person name="Sutton G."/>
            <person name="Nelson K.E."/>
        </authorList>
    </citation>
    <scope>NUCLEOTIDE SEQUENCE [LARGE SCALE GENOMIC DNA]</scope>
    <source>
        <strain evidence="2 3">DNF00666</strain>
    </source>
</reference>
<dbReference type="EMBL" id="JRNS01000414">
    <property type="protein sequence ID" value="KGF46270.1"/>
    <property type="molecule type" value="Genomic_DNA"/>
</dbReference>
<dbReference type="SUPFAM" id="SSF55729">
    <property type="entry name" value="Acyl-CoA N-acyltransferases (Nat)"/>
    <property type="match status" value="1"/>
</dbReference>
<organism evidence="2 3">
    <name type="scientific">Prevotella melaninogenica DNF00666</name>
    <dbReference type="NCBI Taxonomy" id="1401073"/>
    <lineage>
        <taxon>Bacteria</taxon>
        <taxon>Pseudomonadati</taxon>
        <taxon>Bacteroidota</taxon>
        <taxon>Bacteroidia</taxon>
        <taxon>Bacteroidales</taxon>
        <taxon>Prevotellaceae</taxon>
        <taxon>Prevotella</taxon>
    </lineage>
</organism>
<accession>A0A096AHE3</accession>
<sequence length="319" mass="36865">MFEVKQYTQEQAQAWNEFIEDSRQGTFLFNRSYMDYHADRFQDASLMIYRKGQLYALLPANRLGDTLYSHQGLTYGGLITKKQATTAEICEVFIKINEYLYHSGVQRVIYKPTPWIYHHYPAEEDLYALTYICHAQLTARDISSTIPLDSLMTFGKDRRRGVRKALRAGVTVRESQDLATFWDILDKNLTNKYATHPVHSLEELTLLHSRFPNSIRLFMAYNDKGIAIGGTIIYEMPRVVHSQYISASPEGKRLGAIDLLFDYILNNVYANHKGFFDFGKSTEEEGKILNTTLIFQKEGFGGRGVCYDCYEWETDTIIE</sequence>
<evidence type="ECO:0000313" key="3">
    <source>
        <dbReference type="Proteomes" id="UP000029578"/>
    </source>
</evidence>
<feature type="domain" description="BioF2-like acetyltransferase" evidence="1">
    <location>
        <begin position="158"/>
        <end position="283"/>
    </location>
</feature>
<keyword evidence="2" id="KW-0808">Transferase</keyword>
<dbReference type="AlphaFoldDB" id="A0A096AHE3"/>
<protein>
    <submittedName>
        <fullName evidence="2">GNAT family acetyltransferase</fullName>
    </submittedName>
</protein>
<comment type="caution">
    <text evidence="2">The sequence shown here is derived from an EMBL/GenBank/DDBJ whole genome shotgun (WGS) entry which is preliminary data.</text>
</comment>
<dbReference type="InterPro" id="IPR038740">
    <property type="entry name" value="BioF2-like_GNAT_dom"/>
</dbReference>
<dbReference type="RefSeq" id="WP_036865533.1">
    <property type="nucleotide sequence ID" value="NZ_JRNS01000414.1"/>
</dbReference>
<gene>
    <name evidence="2" type="ORF">HMPREF0661_08390</name>
</gene>
<name>A0A096AHE3_9BACT</name>